<feature type="domain" description="Transcriptional coactivator p15 (PC4) C-terminal" evidence="8">
    <location>
        <begin position="54"/>
        <end position="104"/>
    </location>
</feature>
<sequence length="181" mass="20047">MPKRARDYESDNGFVEDAPRSKKGGSGGNELKRTEGKKPVSTEMGKDDDGNEYWEISGKRRVQVSSFKGATMVSIREFYEKDGKTLPGKKGISLSVDQFTAVLDILPQIEGVLESKGITIPRPKYDGKPTVEEPAADEEDGEEGEEDEAEEAKDEKPKTSGRLDKFKMKRNHEATSDEDDG</sequence>
<dbReference type="InterPro" id="IPR003173">
    <property type="entry name" value="PC4_C"/>
</dbReference>
<evidence type="ECO:0000259" key="8">
    <source>
        <dbReference type="Pfam" id="PF02229"/>
    </source>
</evidence>
<keyword evidence="3" id="KW-0805">Transcription regulation</keyword>
<evidence type="ECO:0000256" key="6">
    <source>
        <dbReference type="ARBA" id="ARBA00023242"/>
    </source>
</evidence>
<protein>
    <recommendedName>
        <fullName evidence="8">Transcriptional coactivator p15 (PC4) C-terminal domain-containing protein</fullName>
    </recommendedName>
</protein>
<gene>
    <name evidence="9" type="ORF">LTR36_008628</name>
</gene>
<evidence type="ECO:0000256" key="4">
    <source>
        <dbReference type="ARBA" id="ARBA00023125"/>
    </source>
</evidence>
<feature type="compositionally biased region" description="Acidic residues" evidence="7">
    <location>
        <begin position="134"/>
        <end position="152"/>
    </location>
</feature>
<dbReference type="GO" id="GO:0003713">
    <property type="term" value="F:transcription coactivator activity"/>
    <property type="evidence" value="ECO:0007669"/>
    <property type="project" value="InterPro"/>
</dbReference>
<evidence type="ECO:0000313" key="9">
    <source>
        <dbReference type="EMBL" id="KAK4548855.1"/>
    </source>
</evidence>
<feature type="compositionally biased region" description="Basic and acidic residues" evidence="7">
    <location>
        <begin position="30"/>
        <end position="48"/>
    </location>
</feature>
<evidence type="ECO:0000256" key="5">
    <source>
        <dbReference type="ARBA" id="ARBA00023163"/>
    </source>
</evidence>
<evidence type="ECO:0000256" key="1">
    <source>
        <dbReference type="ARBA" id="ARBA00004123"/>
    </source>
</evidence>
<reference evidence="9 10" key="1">
    <citation type="submission" date="2021-11" db="EMBL/GenBank/DDBJ databases">
        <title>Black yeast isolated from Biological Soil Crust.</title>
        <authorList>
            <person name="Kurbessoian T."/>
        </authorList>
    </citation>
    <scope>NUCLEOTIDE SEQUENCE [LARGE SCALE GENOMIC DNA]</scope>
    <source>
        <strain evidence="9 10">CCFEE 5522</strain>
    </source>
</reference>
<comment type="similarity">
    <text evidence="2">Belongs to the transcriptional coactivator PC4 family.</text>
</comment>
<proteinExistence type="inferred from homology"/>
<dbReference type="SUPFAM" id="SSF54447">
    <property type="entry name" value="ssDNA-binding transcriptional regulator domain"/>
    <property type="match status" value="1"/>
</dbReference>
<accession>A0AAV9JTI5</accession>
<keyword evidence="10" id="KW-1185">Reference proteome</keyword>
<feature type="region of interest" description="Disordered" evidence="7">
    <location>
        <begin position="1"/>
        <end position="52"/>
    </location>
</feature>
<dbReference type="AlphaFoldDB" id="A0AAV9JTI5"/>
<evidence type="ECO:0000313" key="10">
    <source>
        <dbReference type="Proteomes" id="UP001324427"/>
    </source>
</evidence>
<dbReference type="GO" id="GO:0005634">
    <property type="term" value="C:nucleus"/>
    <property type="evidence" value="ECO:0007669"/>
    <property type="project" value="UniProtKB-SubCell"/>
</dbReference>
<dbReference type="Pfam" id="PF02229">
    <property type="entry name" value="PC4"/>
    <property type="match status" value="1"/>
</dbReference>
<dbReference type="EMBL" id="JAVFHQ010000006">
    <property type="protein sequence ID" value="KAK4548855.1"/>
    <property type="molecule type" value="Genomic_DNA"/>
</dbReference>
<feature type="region of interest" description="Disordered" evidence="7">
    <location>
        <begin position="116"/>
        <end position="181"/>
    </location>
</feature>
<dbReference type="InterPro" id="IPR009044">
    <property type="entry name" value="ssDNA-bd_transcriptional_reg"/>
</dbReference>
<name>A0AAV9JTI5_9PEZI</name>
<dbReference type="Proteomes" id="UP001324427">
    <property type="component" value="Unassembled WGS sequence"/>
</dbReference>
<keyword evidence="4" id="KW-0238">DNA-binding</keyword>
<evidence type="ECO:0000256" key="3">
    <source>
        <dbReference type="ARBA" id="ARBA00023015"/>
    </source>
</evidence>
<dbReference type="PANTHER" id="PTHR13215">
    <property type="entry name" value="RNA POLYMERASE II TRANSCRIPTIONAL COACTIVATOR"/>
    <property type="match status" value="1"/>
</dbReference>
<keyword evidence="6" id="KW-0539">Nucleus</keyword>
<organism evidence="9 10">
    <name type="scientific">Oleoguttula mirabilis</name>
    <dbReference type="NCBI Taxonomy" id="1507867"/>
    <lineage>
        <taxon>Eukaryota</taxon>
        <taxon>Fungi</taxon>
        <taxon>Dikarya</taxon>
        <taxon>Ascomycota</taxon>
        <taxon>Pezizomycotina</taxon>
        <taxon>Dothideomycetes</taxon>
        <taxon>Dothideomycetidae</taxon>
        <taxon>Mycosphaerellales</taxon>
        <taxon>Teratosphaeriaceae</taxon>
        <taxon>Oleoguttula</taxon>
    </lineage>
</organism>
<feature type="compositionally biased region" description="Basic and acidic residues" evidence="7">
    <location>
        <begin position="153"/>
        <end position="175"/>
    </location>
</feature>
<dbReference type="InterPro" id="IPR045125">
    <property type="entry name" value="Sub1/Tcp4-like"/>
</dbReference>
<keyword evidence="5" id="KW-0804">Transcription</keyword>
<evidence type="ECO:0000256" key="7">
    <source>
        <dbReference type="SAM" id="MobiDB-lite"/>
    </source>
</evidence>
<dbReference type="GO" id="GO:0060261">
    <property type="term" value="P:positive regulation of transcription initiation by RNA polymerase II"/>
    <property type="evidence" value="ECO:0007669"/>
    <property type="project" value="InterPro"/>
</dbReference>
<comment type="subcellular location">
    <subcellularLocation>
        <location evidence="1">Nucleus</location>
    </subcellularLocation>
</comment>
<evidence type="ECO:0000256" key="2">
    <source>
        <dbReference type="ARBA" id="ARBA00009001"/>
    </source>
</evidence>
<comment type="caution">
    <text evidence="9">The sequence shown here is derived from an EMBL/GenBank/DDBJ whole genome shotgun (WGS) entry which is preliminary data.</text>
</comment>
<dbReference type="Gene3D" id="2.30.31.10">
    <property type="entry name" value="Transcriptional Coactivator Pc4, Chain A"/>
    <property type="match status" value="1"/>
</dbReference>
<dbReference type="GO" id="GO:0003677">
    <property type="term" value="F:DNA binding"/>
    <property type="evidence" value="ECO:0007669"/>
    <property type="project" value="UniProtKB-KW"/>
</dbReference>